<protein>
    <submittedName>
        <fullName evidence="1">Uncharacterized protein</fullName>
    </submittedName>
</protein>
<evidence type="ECO:0000313" key="1">
    <source>
        <dbReference type="EMBL" id="KIJ33855.1"/>
    </source>
</evidence>
<reference evidence="1 2" key="1">
    <citation type="submission" date="2014-06" db="EMBL/GenBank/DDBJ databases">
        <title>Evolutionary Origins and Diversification of the Mycorrhizal Mutualists.</title>
        <authorList>
            <consortium name="DOE Joint Genome Institute"/>
            <consortium name="Mycorrhizal Genomics Consortium"/>
            <person name="Kohler A."/>
            <person name="Kuo A."/>
            <person name="Nagy L.G."/>
            <person name="Floudas D."/>
            <person name="Copeland A."/>
            <person name="Barry K.W."/>
            <person name="Cichocki N."/>
            <person name="Veneault-Fourrey C."/>
            <person name="LaButti K."/>
            <person name="Lindquist E.A."/>
            <person name="Lipzen A."/>
            <person name="Lundell T."/>
            <person name="Morin E."/>
            <person name="Murat C."/>
            <person name="Riley R."/>
            <person name="Ohm R."/>
            <person name="Sun H."/>
            <person name="Tunlid A."/>
            <person name="Henrissat B."/>
            <person name="Grigoriev I.V."/>
            <person name="Hibbett D.S."/>
            <person name="Martin F."/>
        </authorList>
    </citation>
    <scope>NUCLEOTIDE SEQUENCE [LARGE SCALE GENOMIC DNA]</scope>
    <source>
        <strain evidence="1 2">SS14</strain>
    </source>
</reference>
<gene>
    <name evidence="1" type="ORF">M422DRAFT_264146</name>
</gene>
<dbReference type="EMBL" id="KN837207">
    <property type="protein sequence ID" value="KIJ33855.1"/>
    <property type="molecule type" value="Genomic_DNA"/>
</dbReference>
<keyword evidence="2" id="KW-1185">Reference proteome</keyword>
<evidence type="ECO:0000313" key="2">
    <source>
        <dbReference type="Proteomes" id="UP000054279"/>
    </source>
</evidence>
<sequence>MEDNRKRWRCVLELLSAIIPQVPLLIQQHIPDINDSPLLPEILWVSGIRHGYRTYERSLRILQDMVILPDVELNYHRLWSFYEAFDSHVTLDANDINWMLDLLIGEGLQPLDRPSVLFGLGIVKWTEMEFRELDNRYINLLISSLGVSDPPYVREVTLQATWSCRHQLASIQDGPVRTSLISALLVAATPAQGLLGVGTALSLLSFNQIPL</sequence>
<accession>A0A0C9V8T0</accession>
<dbReference type="HOGENOM" id="CLU_1305549_0_0_1"/>
<dbReference type="Proteomes" id="UP000054279">
    <property type="component" value="Unassembled WGS sequence"/>
</dbReference>
<organism evidence="1 2">
    <name type="scientific">Sphaerobolus stellatus (strain SS14)</name>
    <dbReference type="NCBI Taxonomy" id="990650"/>
    <lineage>
        <taxon>Eukaryota</taxon>
        <taxon>Fungi</taxon>
        <taxon>Dikarya</taxon>
        <taxon>Basidiomycota</taxon>
        <taxon>Agaricomycotina</taxon>
        <taxon>Agaricomycetes</taxon>
        <taxon>Phallomycetidae</taxon>
        <taxon>Geastrales</taxon>
        <taxon>Sphaerobolaceae</taxon>
        <taxon>Sphaerobolus</taxon>
    </lineage>
</organism>
<name>A0A0C9V8T0_SPHS4</name>
<dbReference type="AlphaFoldDB" id="A0A0C9V8T0"/>
<proteinExistence type="predicted"/>